<gene>
    <name evidence="2" type="ORF">P7K49_002212</name>
</gene>
<feature type="compositionally biased region" description="Polar residues" evidence="1">
    <location>
        <begin position="157"/>
        <end position="176"/>
    </location>
</feature>
<name>A0ABQ9WGQ1_SAGOE</name>
<comment type="caution">
    <text evidence="2">The sequence shown here is derived from an EMBL/GenBank/DDBJ whole genome shotgun (WGS) entry which is preliminary data.</text>
</comment>
<evidence type="ECO:0000313" key="2">
    <source>
        <dbReference type="EMBL" id="KAK2120826.1"/>
    </source>
</evidence>
<evidence type="ECO:0000313" key="3">
    <source>
        <dbReference type="Proteomes" id="UP001266305"/>
    </source>
</evidence>
<accession>A0ABQ9WGQ1</accession>
<feature type="region of interest" description="Disordered" evidence="1">
    <location>
        <begin position="157"/>
        <end position="179"/>
    </location>
</feature>
<proteinExistence type="predicted"/>
<sequence>MPTLNPAFQGTSYWENGACFAQACQPADGPMPAAQGPMCAPASLALESREVLGAWRARAPGHTPMLSISRDGPSAPELPQGLAVGLVTGSEAQPPLCPSSGQSRPRPWRAHAARLTFHFILLPLAILVLFPEGKPTGRAMSPVQSWGALRVVWLSPETDQGPGQESVATASSTTQQGPRAVGVPGAVVAGTVFW</sequence>
<reference evidence="2 3" key="1">
    <citation type="submission" date="2023-05" db="EMBL/GenBank/DDBJ databases">
        <title>B98-5 Cell Line De Novo Hybrid Assembly: An Optical Mapping Approach.</title>
        <authorList>
            <person name="Kananen K."/>
            <person name="Auerbach J.A."/>
            <person name="Kautto E."/>
            <person name="Blachly J.S."/>
        </authorList>
    </citation>
    <scope>NUCLEOTIDE SEQUENCE [LARGE SCALE GENOMIC DNA]</scope>
    <source>
        <strain evidence="2">B95-8</strain>
        <tissue evidence="2">Cell line</tissue>
    </source>
</reference>
<dbReference type="Proteomes" id="UP001266305">
    <property type="component" value="Unassembled WGS sequence"/>
</dbReference>
<evidence type="ECO:0000256" key="1">
    <source>
        <dbReference type="SAM" id="MobiDB-lite"/>
    </source>
</evidence>
<organism evidence="2 3">
    <name type="scientific">Saguinus oedipus</name>
    <name type="common">Cotton-top tamarin</name>
    <name type="synonym">Oedipomidas oedipus</name>
    <dbReference type="NCBI Taxonomy" id="9490"/>
    <lineage>
        <taxon>Eukaryota</taxon>
        <taxon>Metazoa</taxon>
        <taxon>Chordata</taxon>
        <taxon>Craniata</taxon>
        <taxon>Vertebrata</taxon>
        <taxon>Euteleostomi</taxon>
        <taxon>Mammalia</taxon>
        <taxon>Eutheria</taxon>
        <taxon>Euarchontoglires</taxon>
        <taxon>Primates</taxon>
        <taxon>Haplorrhini</taxon>
        <taxon>Platyrrhini</taxon>
        <taxon>Cebidae</taxon>
        <taxon>Callitrichinae</taxon>
        <taxon>Saguinus</taxon>
    </lineage>
</organism>
<dbReference type="EMBL" id="JASSZA010000001">
    <property type="protein sequence ID" value="KAK2120826.1"/>
    <property type="molecule type" value="Genomic_DNA"/>
</dbReference>
<protein>
    <submittedName>
        <fullName evidence="2">Uncharacterized protein</fullName>
    </submittedName>
</protein>
<keyword evidence="3" id="KW-1185">Reference proteome</keyword>